<name>A0AAV9HHD4_9PEZI</name>
<evidence type="ECO:0000313" key="3">
    <source>
        <dbReference type="Proteomes" id="UP001321749"/>
    </source>
</evidence>
<feature type="transmembrane region" description="Helical" evidence="1">
    <location>
        <begin position="74"/>
        <end position="93"/>
    </location>
</feature>
<keyword evidence="1" id="KW-1133">Transmembrane helix</keyword>
<dbReference type="EMBL" id="MU865068">
    <property type="protein sequence ID" value="KAK4458466.1"/>
    <property type="molecule type" value="Genomic_DNA"/>
</dbReference>
<proteinExistence type="predicted"/>
<protein>
    <submittedName>
        <fullName evidence="2">Uncharacterized protein</fullName>
    </submittedName>
</protein>
<keyword evidence="1" id="KW-0472">Membrane</keyword>
<gene>
    <name evidence="2" type="ORF">QBC42DRAFT_276693</name>
</gene>
<organism evidence="2 3">
    <name type="scientific">Cladorrhinum samala</name>
    <dbReference type="NCBI Taxonomy" id="585594"/>
    <lineage>
        <taxon>Eukaryota</taxon>
        <taxon>Fungi</taxon>
        <taxon>Dikarya</taxon>
        <taxon>Ascomycota</taxon>
        <taxon>Pezizomycotina</taxon>
        <taxon>Sordariomycetes</taxon>
        <taxon>Sordariomycetidae</taxon>
        <taxon>Sordariales</taxon>
        <taxon>Podosporaceae</taxon>
        <taxon>Cladorrhinum</taxon>
    </lineage>
</organism>
<sequence>MNLRSAWGELEEEIHGFDDGKKNVFSLEIGGLKKKLFMLMVQKHLLFLVFFLVLSFGCLNAVPTKGSMEKETDALVLASSSCFILLNPLSIYFPLSHISEAGVFGWYFLVVIFLIFTHLVGWRLLWRGLSRKIGGRAS</sequence>
<reference evidence="2" key="2">
    <citation type="submission" date="2023-06" db="EMBL/GenBank/DDBJ databases">
        <authorList>
            <consortium name="Lawrence Berkeley National Laboratory"/>
            <person name="Mondo S.J."/>
            <person name="Hensen N."/>
            <person name="Bonometti L."/>
            <person name="Westerberg I."/>
            <person name="Brannstrom I.O."/>
            <person name="Guillou S."/>
            <person name="Cros-Aarteil S."/>
            <person name="Calhoun S."/>
            <person name="Haridas S."/>
            <person name="Kuo A."/>
            <person name="Pangilinan J."/>
            <person name="Riley R."/>
            <person name="Labutti K."/>
            <person name="Andreopoulos B."/>
            <person name="Lipzen A."/>
            <person name="Chen C."/>
            <person name="Yanf M."/>
            <person name="Daum C."/>
            <person name="Ng V."/>
            <person name="Clum A."/>
            <person name="Steindorff A."/>
            <person name="Ohm R."/>
            <person name="Martin F."/>
            <person name="Silar P."/>
            <person name="Natvig D."/>
            <person name="Lalanne C."/>
            <person name="Gautier V."/>
            <person name="Ament-Velasquez S.L."/>
            <person name="Kruys A."/>
            <person name="Hutchinson M.I."/>
            <person name="Powell A.J."/>
            <person name="Barry K."/>
            <person name="Miller A.N."/>
            <person name="Grigoriev I.V."/>
            <person name="Debuchy R."/>
            <person name="Gladieux P."/>
            <person name="Thoren M.H."/>
            <person name="Johannesson H."/>
        </authorList>
    </citation>
    <scope>NUCLEOTIDE SEQUENCE</scope>
    <source>
        <strain evidence="2">PSN324</strain>
    </source>
</reference>
<feature type="transmembrane region" description="Helical" evidence="1">
    <location>
        <begin position="44"/>
        <end position="62"/>
    </location>
</feature>
<dbReference type="Proteomes" id="UP001321749">
    <property type="component" value="Unassembled WGS sequence"/>
</dbReference>
<evidence type="ECO:0000313" key="2">
    <source>
        <dbReference type="EMBL" id="KAK4458466.1"/>
    </source>
</evidence>
<reference evidence="2" key="1">
    <citation type="journal article" date="2023" name="Mol. Phylogenet. Evol.">
        <title>Genome-scale phylogeny and comparative genomics of the fungal order Sordariales.</title>
        <authorList>
            <person name="Hensen N."/>
            <person name="Bonometti L."/>
            <person name="Westerberg I."/>
            <person name="Brannstrom I.O."/>
            <person name="Guillou S."/>
            <person name="Cros-Aarteil S."/>
            <person name="Calhoun S."/>
            <person name="Haridas S."/>
            <person name="Kuo A."/>
            <person name="Mondo S."/>
            <person name="Pangilinan J."/>
            <person name="Riley R."/>
            <person name="LaButti K."/>
            <person name="Andreopoulos B."/>
            <person name="Lipzen A."/>
            <person name="Chen C."/>
            <person name="Yan M."/>
            <person name="Daum C."/>
            <person name="Ng V."/>
            <person name="Clum A."/>
            <person name="Steindorff A."/>
            <person name="Ohm R.A."/>
            <person name="Martin F."/>
            <person name="Silar P."/>
            <person name="Natvig D.O."/>
            <person name="Lalanne C."/>
            <person name="Gautier V."/>
            <person name="Ament-Velasquez S.L."/>
            <person name="Kruys A."/>
            <person name="Hutchinson M.I."/>
            <person name="Powell A.J."/>
            <person name="Barry K."/>
            <person name="Miller A.N."/>
            <person name="Grigoriev I.V."/>
            <person name="Debuchy R."/>
            <person name="Gladieux P."/>
            <person name="Hiltunen Thoren M."/>
            <person name="Johannesson H."/>
        </authorList>
    </citation>
    <scope>NUCLEOTIDE SEQUENCE</scope>
    <source>
        <strain evidence="2">PSN324</strain>
    </source>
</reference>
<keyword evidence="1" id="KW-0812">Transmembrane</keyword>
<comment type="caution">
    <text evidence="2">The sequence shown here is derived from an EMBL/GenBank/DDBJ whole genome shotgun (WGS) entry which is preliminary data.</text>
</comment>
<accession>A0AAV9HHD4</accession>
<evidence type="ECO:0000256" key="1">
    <source>
        <dbReference type="SAM" id="Phobius"/>
    </source>
</evidence>
<keyword evidence="3" id="KW-1185">Reference proteome</keyword>
<dbReference type="AlphaFoldDB" id="A0AAV9HHD4"/>
<feature type="transmembrane region" description="Helical" evidence="1">
    <location>
        <begin position="105"/>
        <end position="126"/>
    </location>
</feature>